<dbReference type="InterPro" id="IPR029039">
    <property type="entry name" value="Flavoprotein-like_sf"/>
</dbReference>
<accession>A0A1M7Y0V4</accession>
<keyword evidence="3" id="KW-1185">Reference proteome</keyword>
<dbReference type="Gene3D" id="3.40.50.360">
    <property type="match status" value="1"/>
</dbReference>
<gene>
    <name evidence="2" type="ORF">SAMN02745217_00930</name>
</gene>
<proteinExistence type="predicted"/>
<dbReference type="GO" id="GO:0016651">
    <property type="term" value="F:oxidoreductase activity, acting on NAD(P)H"/>
    <property type="evidence" value="ECO:0007669"/>
    <property type="project" value="UniProtKB-ARBA"/>
</dbReference>
<protein>
    <submittedName>
        <fullName evidence="2">Flavodoxin</fullName>
    </submittedName>
</protein>
<feature type="domain" description="Flavodoxin-like" evidence="1">
    <location>
        <begin position="5"/>
        <end position="162"/>
    </location>
</feature>
<dbReference type="InterPro" id="IPR001226">
    <property type="entry name" value="Flavodoxin_CS"/>
</dbReference>
<dbReference type="Pfam" id="PF12682">
    <property type="entry name" value="Flavodoxin_4"/>
    <property type="match status" value="1"/>
</dbReference>
<sequence length="162" mass="18296">MNSKKLVVYYSMDGNTKQVAEKIHKATGADIVEIDTVIPYTGTDEEIVKQGEDEVKRKYMPQIKPLQVNLGDYDTIIIGTPTWWYTMSPAILTFITSNDFAGKTVIPFQTHAGWPGHGMKDIKDACKDASVMNEKTIKFSPQQFGLMETSEKELSKWIETLK</sequence>
<dbReference type="SUPFAM" id="SSF52218">
    <property type="entry name" value="Flavoproteins"/>
    <property type="match status" value="1"/>
</dbReference>
<dbReference type="STRING" id="1121345.SAMN02745217_00930"/>
<dbReference type="PROSITE" id="PS50902">
    <property type="entry name" value="FLAVODOXIN_LIKE"/>
    <property type="match status" value="1"/>
</dbReference>
<dbReference type="OrthoDB" id="9806505at2"/>
<dbReference type="Proteomes" id="UP000184612">
    <property type="component" value="Unassembled WGS sequence"/>
</dbReference>
<evidence type="ECO:0000313" key="3">
    <source>
        <dbReference type="Proteomes" id="UP000184612"/>
    </source>
</evidence>
<dbReference type="GO" id="GO:0010181">
    <property type="term" value="F:FMN binding"/>
    <property type="evidence" value="ECO:0007669"/>
    <property type="project" value="InterPro"/>
</dbReference>
<dbReference type="GO" id="GO:0009055">
    <property type="term" value="F:electron transfer activity"/>
    <property type="evidence" value="ECO:0007669"/>
    <property type="project" value="InterPro"/>
</dbReference>
<evidence type="ECO:0000259" key="1">
    <source>
        <dbReference type="PROSITE" id="PS50902"/>
    </source>
</evidence>
<name>A0A1M7Y0V4_9FIRM</name>
<organism evidence="2 3">
    <name type="scientific">Anaerocolumna xylanovorans DSM 12503</name>
    <dbReference type="NCBI Taxonomy" id="1121345"/>
    <lineage>
        <taxon>Bacteria</taxon>
        <taxon>Bacillati</taxon>
        <taxon>Bacillota</taxon>
        <taxon>Clostridia</taxon>
        <taxon>Lachnospirales</taxon>
        <taxon>Lachnospiraceae</taxon>
        <taxon>Anaerocolumna</taxon>
    </lineage>
</organism>
<dbReference type="EMBL" id="FRFD01000003">
    <property type="protein sequence ID" value="SHO45342.1"/>
    <property type="molecule type" value="Genomic_DNA"/>
</dbReference>
<dbReference type="InterPro" id="IPR008254">
    <property type="entry name" value="Flavodoxin/NO_synth"/>
</dbReference>
<reference evidence="2 3" key="1">
    <citation type="submission" date="2016-12" db="EMBL/GenBank/DDBJ databases">
        <authorList>
            <person name="Song W.-J."/>
            <person name="Kurnit D.M."/>
        </authorList>
    </citation>
    <scope>NUCLEOTIDE SEQUENCE [LARGE SCALE GENOMIC DNA]</scope>
    <source>
        <strain evidence="2 3">DSM 12503</strain>
    </source>
</reference>
<dbReference type="AlphaFoldDB" id="A0A1M7Y0V4"/>
<dbReference type="RefSeq" id="WP_073587938.1">
    <property type="nucleotide sequence ID" value="NZ_FRFD01000003.1"/>
</dbReference>
<dbReference type="PANTHER" id="PTHR39201">
    <property type="entry name" value="EXPORTED PROTEIN-RELATED"/>
    <property type="match status" value="1"/>
</dbReference>
<evidence type="ECO:0000313" key="2">
    <source>
        <dbReference type="EMBL" id="SHO45342.1"/>
    </source>
</evidence>
<dbReference type="PROSITE" id="PS00201">
    <property type="entry name" value="FLAVODOXIN"/>
    <property type="match status" value="1"/>
</dbReference>
<dbReference type="PANTHER" id="PTHR39201:SF1">
    <property type="entry name" value="FLAVODOXIN-LIKE DOMAIN-CONTAINING PROTEIN"/>
    <property type="match status" value="1"/>
</dbReference>